<feature type="transmembrane region" description="Helical" evidence="1">
    <location>
        <begin position="161"/>
        <end position="181"/>
    </location>
</feature>
<feature type="transmembrane region" description="Helical" evidence="1">
    <location>
        <begin position="120"/>
        <end position="141"/>
    </location>
</feature>
<feature type="transmembrane region" description="Helical" evidence="1">
    <location>
        <begin position="33"/>
        <end position="49"/>
    </location>
</feature>
<feature type="transmembrane region" description="Helical" evidence="1">
    <location>
        <begin position="7"/>
        <end position="27"/>
    </location>
</feature>
<organism evidence="2">
    <name type="scientific">Ignisphaera aggregans</name>
    <dbReference type="NCBI Taxonomy" id="334771"/>
    <lineage>
        <taxon>Archaea</taxon>
        <taxon>Thermoproteota</taxon>
        <taxon>Thermoprotei</taxon>
        <taxon>Desulfurococcales</taxon>
        <taxon>Desulfurococcaceae</taxon>
        <taxon>Ignisphaera</taxon>
    </lineage>
</organism>
<sequence length="204" mass="23170">MFLRKRCRVLSFRISLALLILTSLLVFALPVKLLLLVAIAITMLFLYVAGFEQLFTIVKRFALFVAPLAIASLFFQIAAGFLNLLLLAITITRIYTLYTASLIVVKCFSAKELLSLSRGLGPKFFTAILLALKLMHYSALLLNDVRDVYRVNLGCLCRKRFLCRVMLFVVWIRAFVQLFTVKALEVGEAMYTRYRGLVGVERGR</sequence>
<evidence type="ECO:0000256" key="1">
    <source>
        <dbReference type="SAM" id="Phobius"/>
    </source>
</evidence>
<dbReference type="AlphaFoldDB" id="A0A7J2U5C4"/>
<gene>
    <name evidence="2" type="ORF">ENO26_07885</name>
</gene>
<comment type="caution">
    <text evidence="2">The sequence shown here is derived from an EMBL/GenBank/DDBJ whole genome shotgun (WGS) entry which is preliminary data.</text>
</comment>
<evidence type="ECO:0000313" key="2">
    <source>
        <dbReference type="EMBL" id="HEM67463.1"/>
    </source>
</evidence>
<evidence type="ECO:0008006" key="3">
    <source>
        <dbReference type="Google" id="ProtNLM"/>
    </source>
</evidence>
<keyword evidence="1" id="KW-1133">Transmembrane helix</keyword>
<reference evidence="2" key="1">
    <citation type="journal article" date="2020" name="mSystems">
        <title>Genome- and Community-Level Interaction Insights into Carbon Utilization and Element Cycling Functions of Hydrothermarchaeota in Hydrothermal Sediment.</title>
        <authorList>
            <person name="Zhou Z."/>
            <person name="Liu Y."/>
            <person name="Xu W."/>
            <person name="Pan J."/>
            <person name="Luo Z.H."/>
            <person name="Li M."/>
        </authorList>
    </citation>
    <scope>NUCLEOTIDE SEQUENCE [LARGE SCALE GENOMIC DNA]</scope>
    <source>
        <strain evidence="2">SpSt-125</strain>
    </source>
</reference>
<proteinExistence type="predicted"/>
<accession>A0A7J2U5C4</accession>
<keyword evidence="1" id="KW-0472">Membrane</keyword>
<name>A0A7J2U5C4_9CREN</name>
<keyword evidence="1" id="KW-0812">Transmembrane</keyword>
<dbReference type="EMBL" id="DSEU01000052">
    <property type="protein sequence ID" value="HEM67463.1"/>
    <property type="molecule type" value="Genomic_DNA"/>
</dbReference>
<protein>
    <recommendedName>
        <fullName evidence="3">Energy-coupling factor transporter transmembrane protein EcfT</fullName>
    </recommendedName>
</protein>